<gene>
    <name evidence="1" type="ORF">C1I63_06525</name>
</gene>
<organism evidence="1 2">
    <name type="scientific">Rathayibacter caricis DSM 15933</name>
    <dbReference type="NCBI Taxonomy" id="1328867"/>
    <lineage>
        <taxon>Bacteria</taxon>
        <taxon>Bacillati</taxon>
        <taxon>Actinomycetota</taxon>
        <taxon>Actinomycetes</taxon>
        <taxon>Micrococcales</taxon>
        <taxon>Microbacteriaceae</taxon>
        <taxon>Rathayibacter</taxon>
    </lineage>
</organism>
<keyword evidence="2" id="KW-1185">Reference proteome</keyword>
<proteinExistence type="predicted"/>
<accession>A0A2T4USM7</accession>
<dbReference type="GO" id="GO:0003677">
    <property type="term" value="F:DNA binding"/>
    <property type="evidence" value="ECO:0007669"/>
    <property type="project" value="InterPro"/>
</dbReference>
<sequence>MPVHFSHDPWTRVTSVRGYAADELISTLQKSIRRGDTRLALLVGREMYESSADLEEMMWARLNVISCEDVGDGSYSEPVVVNSLYLMHERLDRSFGDRWLFATHAIRFLSERTKDRTSDELANLTLHLINASEKPFEIPEYALDVHTRRGQLAGRSVDDFWGDGGGSELVNEIAGRDGSLKEEILRLRAAGEWKA</sequence>
<dbReference type="Gene3D" id="1.20.272.10">
    <property type="match status" value="1"/>
</dbReference>
<name>A0A2T4USM7_9MICO</name>
<evidence type="ECO:0000313" key="1">
    <source>
        <dbReference type="EMBL" id="PTL72538.1"/>
    </source>
</evidence>
<protein>
    <submittedName>
        <fullName evidence="1">AAA family ATPase</fullName>
    </submittedName>
</protein>
<dbReference type="EMBL" id="PZPL01000001">
    <property type="protein sequence ID" value="PTL72538.1"/>
    <property type="molecule type" value="Genomic_DNA"/>
</dbReference>
<dbReference type="GO" id="GO:0006260">
    <property type="term" value="P:DNA replication"/>
    <property type="evidence" value="ECO:0007669"/>
    <property type="project" value="InterPro"/>
</dbReference>
<dbReference type="InterPro" id="IPR008921">
    <property type="entry name" value="DNA_pol3_clamp-load_cplx_C"/>
</dbReference>
<evidence type="ECO:0000313" key="2">
    <source>
        <dbReference type="Proteomes" id="UP000241085"/>
    </source>
</evidence>
<comment type="caution">
    <text evidence="1">The sequence shown here is derived from an EMBL/GenBank/DDBJ whole genome shotgun (WGS) entry which is preliminary data.</text>
</comment>
<dbReference type="SUPFAM" id="SSF48019">
    <property type="entry name" value="post-AAA+ oligomerization domain-like"/>
    <property type="match status" value="1"/>
</dbReference>
<dbReference type="RefSeq" id="WP_107574227.1">
    <property type="nucleotide sequence ID" value="NZ_PZPL01000001.1"/>
</dbReference>
<dbReference type="Proteomes" id="UP000241085">
    <property type="component" value="Unassembled WGS sequence"/>
</dbReference>
<reference evidence="1 2" key="1">
    <citation type="submission" date="2018-03" db="EMBL/GenBank/DDBJ databases">
        <title>Bacteriophage NCPPB3778 and a type I-E CRISPR drive the evolution of the US Biological Select Agent, Rathayibacter toxicus.</title>
        <authorList>
            <person name="Davis E.W.II."/>
            <person name="Tabima J.F."/>
            <person name="Weisberg A.J."/>
            <person name="Dantas Lopes L."/>
            <person name="Wiseman M.S."/>
            <person name="Wiseman M.S."/>
            <person name="Pupko T."/>
            <person name="Belcher M.S."/>
            <person name="Sechler A.J."/>
            <person name="Tancos M.A."/>
            <person name="Schroeder B.K."/>
            <person name="Murray T.D."/>
            <person name="Luster D.G."/>
            <person name="Schneider W.L."/>
            <person name="Rogers E."/>
            <person name="Andreote F.D."/>
            <person name="Grunwald N.J."/>
            <person name="Putnam M.L."/>
            <person name="Chang J.H."/>
        </authorList>
    </citation>
    <scope>NUCLEOTIDE SEQUENCE [LARGE SCALE GENOMIC DNA]</scope>
    <source>
        <strain evidence="1 2">DSM 15933</strain>
    </source>
</reference>
<dbReference type="AlphaFoldDB" id="A0A2T4USM7"/>